<feature type="transmembrane region" description="Helical" evidence="1">
    <location>
        <begin position="175"/>
        <end position="195"/>
    </location>
</feature>
<dbReference type="EMBL" id="FPLJ01000030">
    <property type="protein sequence ID" value="SGY86309.1"/>
    <property type="molecule type" value="Genomic_DNA"/>
</dbReference>
<keyword evidence="1" id="KW-0812">Transmembrane</keyword>
<keyword evidence="1" id="KW-0472">Membrane</keyword>
<feature type="transmembrane region" description="Helical" evidence="1">
    <location>
        <begin position="98"/>
        <end position="118"/>
    </location>
</feature>
<evidence type="ECO:0000313" key="2">
    <source>
        <dbReference type="EMBL" id="SGY86309.1"/>
    </source>
</evidence>
<feature type="transmembrane region" description="Helical" evidence="1">
    <location>
        <begin position="45"/>
        <end position="61"/>
    </location>
</feature>
<name>A0ABY1H911_9GAMM</name>
<evidence type="ECO:0000313" key="3">
    <source>
        <dbReference type="Proteomes" id="UP000182660"/>
    </source>
</evidence>
<gene>
    <name evidence="2" type="ORF">MT2528_1014</name>
</gene>
<protein>
    <submittedName>
        <fullName evidence="2">Uncharacterized protein</fullName>
    </submittedName>
</protein>
<feature type="transmembrane region" description="Helical" evidence="1">
    <location>
        <begin position="68"/>
        <end position="86"/>
    </location>
</feature>
<proteinExistence type="predicted"/>
<reference evidence="2 3" key="1">
    <citation type="submission" date="2016-11" db="EMBL/GenBank/DDBJ databases">
        <authorList>
            <person name="Klemetsen T."/>
        </authorList>
    </citation>
    <scope>NUCLEOTIDE SEQUENCE [LARGE SCALE GENOMIC DNA]</scope>
    <source>
        <strain evidence="2">MT 2528</strain>
    </source>
</reference>
<keyword evidence="3" id="KW-1185">Reference proteome</keyword>
<feature type="transmembrane region" description="Helical" evidence="1">
    <location>
        <begin position="12"/>
        <end position="33"/>
    </location>
</feature>
<sequence length="219" mass="25150">MLKIFIWGLIRLSVVIVFVYPVVHAIVIMAATALPQFTVDIRFEVVVWLSSLISVLGYIFIRTANTKEVGKFILLSMFGSIVLTMYEGDMSGTFPFRYISSSLFLAVLCLIMMVYFVFPIRQLKPFMFLVPISASSWLMYKSIYSPSYYAYYFFSSKPSISSDIYEKIISKIPQIFLDGFISGLFSLGLLCLYFFSLYGHNPKTVYKNVTIKLTKERNN</sequence>
<evidence type="ECO:0000256" key="1">
    <source>
        <dbReference type="SAM" id="Phobius"/>
    </source>
</evidence>
<dbReference type="Proteomes" id="UP000182660">
    <property type="component" value="Unassembled WGS sequence"/>
</dbReference>
<comment type="caution">
    <text evidence="2">The sequence shown here is derived from an EMBL/GenBank/DDBJ whole genome shotgun (WGS) entry which is preliminary data.</text>
</comment>
<organism evidence="2 3">
    <name type="scientific">Moritella viscosa</name>
    <dbReference type="NCBI Taxonomy" id="80854"/>
    <lineage>
        <taxon>Bacteria</taxon>
        <taxon>Pseudomonadati</taxon>
        <taxon>Pseudomonadota</taxon>
        <taxon>Gammaproteobacteria</taxon>
        <taxon>Alteromonadales</taxon>
        <taxon>Moritellaceae</taxon>
        <taxon>Moritella</taxon>
    </lineage>
</organism>
<keyword evidence="1" id="KW-1133">Transmembrane helix</keyword>
<accession>A0ABY1H911</accession>